<keyword evidence="6" id="KW-0336">GPI-anchor</keyword>
<evidence type="ECO:0000313" key="20">
    <source>
        <dbReference type="Proteomes" id="UP001327560"/>
    </source>
</evidence>
<dbReference type="GO" id="GO:0042973">
    <property type="term" value="F:glucan endo-1,3-beta-D-glucosidase activity"/>
    <property type="evidence" value="ECO:0007669"/>
    <property type="project" value="UniProtKB-EC"/>
</dbReference>
<keyword evidence="5" id="KW-1003">Cell membrane</keyword>
<dbReference type="AlphaFoldDB" id="A0AAQ3KP50"/>
<evidence type="ECO:0000256" key="6">
    <source>
        <dbReference type="ARBA" id="ARBA00022622"/>
    </source>
</evidence>
<dbReference type="GO" id="GO:0005975">
    <property type="term" value="P:carbohydrate metabolic process"/>
    <property type="evidence" value="ECO:0007669"/>
    <property type="project" value="InterPro"/>
</dbReference>
<dbReference type="GO" id="GO:0006952">
    <property type="term" value="P:defense response"/>
    <property type="evidence" value="ECO:0007669"/>
    <property type="project" value="UniProtKB-KW"/>
</dbReference>
<evidence type="ECO:0000256" key="11">
    <source>
        <dbReference type="ARBA" id="ARBA00023157"/>
    </source>
</evidence>
<dbReference type="PANTHER" id="PTHR32227">
    <property type="entry name" value="GLUCAN ENDO-1,3-BETA-GLUCOSIDASE BG1-RELATED-RELATED"/>
    <property type="match status" value="1"/>
</dbReference>
<evidence type="ECO:0000256" key="17">
    <source>
        <dbReference type="SAM" id="SignalP"/>
    </source>
</evidence>
<dbReference type="Proteomes" id="UP001327560">
    <property type="component" value="Chromosome 6"/>
</dbReference>
<evidence type="ECO:0000256" key="16">
    <source>
        <dbReference type="RuleBase" id="RU004336"/>
    </source>
</evidence>
<keyword evidence="7 17" id="KW-0732">Signal</keyword>
<evidence type="ECO:0000256" key="5">
    <source>
        <dbReference type="ARBA" id="ARBA00022475"/>
    </source>
</evidence>
<evidence type="ECO:0000259" key="18">
    <source>
        <dbReference type="SMART" id="SM00768"/>
    </source>
</evidence>
<gene>
    <name evidence="19" type="ORF">Cni_G21229</name>
</gene>
<protein>
    <recommendedName>
        <fullName evidence="4">glucan endo-1,3-beta-D-glucosidase</fullName>
        <ecNumber evidence="4">3.2.1.39</ecNumber>
    </recommendedName>
</protein>
<keyword evidence="8 16" id="KW-0378">Hydrolase</keyword>
<dbReference type="PROSITE" id="PS00587">
    <property type="entry name" value="GLYCOSYL_HYDROL_F17"/>
    <property type="match status" value="1"/>
</dbReference>
<accession>A0AAQ3KP50</accession>
<evidence type="ECO:0000256" key="9">
    <source>
        <dbReference type="ARBA" id="ARBA00022821"/>
    </source>
</evidence>
<keyword evidence="11" id="KW-1015">Disulfide bond</keyword>
<comment type="similarity">
    <text evidence="3 15">Belongs to the glycosyl hydrolase 17 family.</text>
</comment>
<dbReference type="InterPro" id="IPR017853">
    <property type="entry name" value="GH"/>
</dbReference>
<evidence type="ECO:0000313" key="19">
    <source>
        <dbReference type="EMBL" id="WOL12462.1"/>
    </source>
</evidence>
<evidence type="ECO:0000256" key="8">
    <source>
        <dbReference type="ARBA" id="ARBA00022801"/>
    </source>
</evidence>
<feature type="chain" id="PRO_5042962952" description="glucan endo-1,3-beta-D-glucosidase" evidence="17">
    <location>
        <begin position="26"/>
        <end position="490"/>
    </location>
</feature>
<evidence type="ECO:0000256" key="14">
    <source>
        <dbReference type="ARBA" id="ARBA00023295"/>
    </source>
</evidence>
<dbReference type="Pfam" id="PF07983">
    <property type="entry name" value="X8"/>
    <property type="match status" value="1"/>
</dbReference>
<evidence type="ECO:0000256" key="7">
    <source>
        <dbReference type="ARBA" id="ARBA00022729"/>
    </source>
</evidence>
<evidence type="ECO:0000256" key="12">
    <source>
        <dbReference type="ARBA" id="ARBA00023180"/>
    </source>
</evidence>
<comment type="subcellular location">
    <subcellularLocation>
        <location evidence="2">Cell membrane</location>
        <topology evidence="2">Lipid-anchor</topology>
        <topology evidence="2">GPI-anchor</topology>
    </subcellularLocation>
</comment>
<feature type="domain" description="X8" evidence="18">
    <location>
        <begin position="363"/>
        <end position="447"/>
    </location>
</feature>
<dbReference type="EC" id="3.2.1.39" evidence="4"/>
<evidence type="ECO:0000256" key="15">
    <source>
        <dbReference type="RuleBase" id="RU004335"/>
    </source>
</evidence>
<reference evidence="19 20" key="1">
    <citation type="submission" date="2023-10" db="EMBL/GenBank/DDBJ databases">
        <title>Chromosome-scale genome assembly provides insights into flower coloration mechanisms of Canna indica.</title>
        <authorList>
            <person name="Li C."/>
        </authorList>
    </citation>
    <scope>NUCLEOTIDE SEQUENCE [LARGE SCALE GENOMIC DNA]</scope>
    <source>
        <tissue evidence="19">Flower</tissue>
    </source>
</reference>
<dbReference type="FunFam" id="3.20.20.80:FF:000008">
    <property type="entry name" value="Glucan endo-1,3-beta-glucosidase 5"/>
    <property type="match status" value="1"/>
</dbReference>
<dbReference type="GO" id="GO:0098552">
    <property type="term" value="C:side of membrane"/>
    <property type="evidence" value="ECO:0007669"/>
    <property type="project" value="UniProtKB-KW"/>
</dbReference>
<evidence type="ECO:0000256" key="1">
    <source>
        <dbReference type="ARBA" id="ARBA00000382"/>
    </source>
</evidence>
<evidence type="ECO:0000256" key="3">
    <source>
        <dbReference type="ARBA" id="ARBA00008773"/>
    </source>
</evidence>
<proteinExistence type="inferred from homology"/>
<sequence>MGVEHVVFFWLLLLYPLHRALLADALGCNWGTRSSHPLPADIVVRLLKDNGFNKVKLFEAEPDALRALGRTGIEVMVGIPNEMLTPLAGSVSVAEQWVTQNISAYVSRYGANITHVAVGNEPFLKTYKGMFQSTTFPALQNIQAALIKAGLARQVKVTVPLNADVYQSSNGLPSGGDFRSDIQDLMVSIVKFLQDNGGTLTINIYPFLSLYADTNFPIDYAFFSGGAAPVVDGPISYSNVFEANYDTLIWALERNGFGSMPVIVGEIGWPTDGDPNANMEYARKFNQGLLDRITKGQGTPKRPNPPDIYFFGLIDEDAKSIQPGNFERHWGIFNYDGSVKYSLVMENGKGLVPAKGVKYLDKQWCVLSPGASLNDPEIGDSVGYACQYADCTSLGYGSSCNGLDARSNISYALNQFYQVADQQKGACNFSDLSMITTTDPSQGGCRFEIMIDVRKHDKTVNTTSAGGKAHMIRWSTAAAAALLWSTYVFL</sequence>
<dbReference type="InterPro" id="IPR000490">
    <property type="entry name" value="Glyco_hydro_17"/>
</dbReference>
<dbReference type="SMART" id="SM00768">
    <property type="entry name" value="X8"/>
    <property type="match status" value="1"/>
</dbReference>
<keyword evidence="10" id="KW-0472">Membrane</keyword>
<evidence type="ECO:0000256" key="2">
    <source>
        <dbReference type="ARBA" id="ARBA00004609"/>
    </source>
</evidence>
<keyword evidence="20" id="KW-1185">Reference proteome</keyword>
<dbReference type="GO" id="GO:0005886">
    <property type="term" value="C:plasma membrane"/>
    <property type="evidence" value="ECO:0007669"/>
    <property type="project" value="UniProtKB-SubCell"/>
</dbReference>
<evidence type="ECO:0000256" key="10">
    <source>
        <dbReference type="ARBA" id="ARBA00023136"/>
    </source>
</evidence>
<name>A0AAQ3KP50_9LILI</name>
<feature type="signal peptide" evidence="17">
    <location>
        <begin position="1"/>
        <end position="25"/>
    </location>
</feature>
<dbReference type="EMBL" id="CP136895">
    <property type="protein sequence ID" value="WOL12462.1"/>
    <property type="molecule type" value="Genomic_DNA"/>
</dbReference>
<evidence type="ECO:0000256" key="13">
    <source>
        <dbReference type="ARBA" id="ARBA00023288"/>
    </source>
</evidence>
<dbReference type="InterPro" id="IPR044965">
    <property type="entry name" value="Glyco_hydro_17_plant"/>
</dbReference>
<keyword evidence="9" id="KW-0611">Plant defense</keyword>
<keyword evidence="12" id="KW-0325">Glycoprotein</keyword>
<dbReference type="InterPro" id="IPR012946">
    <property type="entry name" value="X8"/>
</dbReference>
<dbReference type="Gene3D" id="3.20.20.80">
    <property type="entry name" value="Glycosidases"/>
    <property type="match status" value="1"/>
</dbReference>
<comment type="catalytic activity">
    <reaction evidence="1">
        <text>Hydrolysis of (1-&gt;3)-beta-D-glucosidic linkages in (1-&gt;3)-beta-D-glucans.</text>
        <dbReference type="EC" id="3.2.1.39"/>
    </reaction>
</comment>
<keyword evidence="14 16" id="KW-0326">Glycosidase</keyword>
<dbReference type="Gene3D" id="1.20.58.1040">
    <property type="match status" value="1"/>
</dbReference>
<evidence type="ECO:0000256" key="4">
    <source>
        <dbReference type="ARBA" id="ARBA00012780"/>
    </source>
</evidence>
<dbReference type="Pfam" id="PF00332">
    <property type="entry name" value="Glyco_hydro_17"/>
    <property type="match status" value="1"/>
</dbReference>
<keyword evidence="13" id="KW-0449">Lipoprotein</keyword>
<dbReference type="FunFam" id="1.20.58.1040:FF:000002">
    <property type="entry name" value="Glucan endo-1,3-beta-glucosidase 8"/>
    <property type="match status" value="1"/>
</dbReference>
<organism evidence="19 20">
    <name type="scientific">Canna indica</name>
    <name type="common">Indian-shot</name>
    <dbReference type="NCBI Taxonomy" id="4628"/>
    <lineage>
        <taxon>Eukaryota</taxon>
        <taxon>Viridiplantae</taxon>
        <taxon>Streptophyta</taxon>
        <taxon>Embryophyta</taxon>
        <taxon>Tracheophyta</taxon>
        <taxon>Spermatophyta</taxon>
        <taxon>Magnoliopsida</taxon>
        <taxon>Liliopsida</taxon>
        <taxon>Zingiberales</taxon>
        <taxon>Cannaceae</taxon>
        <taxon>Canna</taxon>
    </lineage>
</organism>
<dbReference type="SUPFAM" id="SSF51445">
    <property type="entry name" value="(Trans)glycosidases"/>
    <property type="match status" value="1"/>
</dbReference>